<dbReference type="RefSeq" id="XP_006824905.1">
    <property type="nucleotide sequence ID" value="XM_006824842.1"/>
</dbReference>
<keyword evidence="2" id="KW-0812">Transmembrane</keyword>
<gene>
    <name evidence="6" type="primary">LOC100376602</name>
</gene>
<dbReference type="Gene3D" id="3.30.200.20">
    <property type="entry name" value="Phosphorylase Kinase, domain 1"/>
    <property type="match status" value="1"/>
</dbReference>
<dbReference type="InterPro" id="IPR050314">
    <property type="entry name" value="Glycosyl_Hydrlase_18"/>
</dbReference>
<organism evidence="5 6">
    <name type="scientific">Saccoglossus kowalevskii</name>
    <name type="common">Acorn worm</name>
    <dbReference type="NCBI Taxonomy" id="10224"/>
    <lineage>
        <taxon>Eukaryota</taxon>
        <taxon>Metazoa</taxon>
        <taxon>Hemichordata</taxon>
        <taxon>Enteropneusta</taxon>
        <taxon>Harrimaniidae</taxon>
        <taxon>Saccoglossus</taxon>
    </lineage>
</organism>
<feature type="domain" description="Protein kinase" evidence="3">
    <location>
        <begin position="583"/>
        <end position="855"/>
    </location>
</feature>
<sequence length="967" mass="109374">MTELFSDTSSQWKKKERRRGRGEEDEEVGAEQNYNGNFRRVCYYSNWAQYRPGIGSFKPEDIDPYLCTHIVYAFAKLNNDHEIIAYEWNDESTDWSKGMWEKVNDHKQSNSDLRTLISLGGWTFGTTKLSAMVSTQANRQHFISTTIIFLRDNNFDGFDIVWMYPGARDSPPEDKHRFTLLLQEFRYAIETETIPAGKDKLLLTAAVAAGEDVVSGGYEINEISQVLDWVGVMSYDLHRAREYTTRHNSPLYAQRGANGSAATLNVEWAVNNWLNGGCPREKLLVGMPTYGRNFILSSSNTGMGAPISGVGSAGPYTGEAGFLAYYEICILLESGATRYWDTEQSVPYAVNGNEWIGYDDLVSYSNKINWIKQEQLAGTMVWTIDMDDFNANCHQGSSRYPLLSLIKDELVTNDEATKKSKKTNHQNTVTAYTTTHKRNTVTAYTTTHKRNTVTAYTTTHKRNSAAQHATTVAKKTEHTYRQSIVSLSPTNHPTTSLYSEHRNETNSVTEQPIAAIIVGVSAAGGALLIALIAIVICVARRSNALGLIRTNVQNRTTDILQDEQSIGEGHSLVSKYEFPLNRLRYVSELASGNFGVVYKAVATGIAGKDGDLLVAVKKLKSSAKSQKEEMLCEIQLMQEIGEHPHILGILGCCTSQEPYLLITEYMKYGDLKKFLCRSKKNKFQMEDAIYNLCEKNYYQIGRQIAMGMDYLANQKYVHGDLAARNVLVGEELLIKITDFGLTDDVYLQGRIELPEDKKRPIYWVSPETNLEGNCSTQSDVWSFGIVLYEIVTRGGRPYPGMTPREVLINLRNGYRMSKPRGCSSVMYGLMTQCWREDPDERPNFDQLRDQLDEMLRQFYDYFNNPHVLNSKRNAGYKNMESIELSVMAKDNPCRVRASSEEFYFGDPSTCGYLTPKNVDEEIDSSGFNDRVPYLTTTQPNIPECVNEMSSDDDNYEGFQTYFDDDIK</sequence>
<keyword evidence="2" id="KW-1133">Transmembrane helix</keyword>
<dbReference type="InterPro" id="IPR008266">
    <property type="entry name" value="Tyr_kinase_AS"/>
</dbReference>
<dbReference type="Pfam" id="PF00704">
    <property type="entry name" value="Glyco_hydro_18"/>
    <property type="match status" value="1"/>
</dbReference>
<evidence type="ECO:0000313" key="5">
    <source>
        <dbReference type="Proteomes" id="UP000694865"/>
    </source>
</evidence>
<dbReference type="InterPro" id="IPR001245">
    <property type="entry name" value="Ser-Thr/Tyr_kinase_cat_dom"/>
</dbReference>
<dbReference type="Gene3D" id="3.10.50.10">
    <property type="match status" value="1"/>
</dbReference>
<feature type="region of interest" description="Disordered" evidence="1">
    <location>
        <begin position="1"/>
        <end position="29"/>
    </location>
</feature>
<evidence type="ECO:0000259" key="4">
    <source>
        <dbReference type="PROSITE" id="PS51910"/>
    </source>
</evidence>
<evidence type="ECO:0000256" key="2">
    <source>
        <dbReference type="SAM" id="Phobius"/>
    </source>
</evidence>
<keyword evidence="5" id="KW-1185">Reference proteome</keyword>
<evidence type="ECO:0000259" key="3">
    <source>
        <dbReference type="PROSITE" id="PS50011"/>
    </source>
</evidence>
<dbReference type="Pfam" id="PF07714">
    <property type="entry name" value="PK_Tyr_Ser-Thr"/>
    <property type="match status" value="1"/>
</dbReference>
<dbReference type="Gene3D" id="1.10.510.10">
    <property type="entry name" value="Transferase(Phosphotransferase) domain 1"/>
    <property type="match status" value="1"/>
</dbReference>
<dbReference type="PROSITE" id="PS51910">
    <property type="entry name" value="GH18_2"/>
    <property type="match status" value="1"/>
</dbReference>
<dbReference type="PRINTS" id="PR00109">
    <property type="entry name" value="TYRKINASE"/>
</dbReference>
<dbReference type="SUPFAM" id="SSF51445">
    <property type="entry name" value="(Trans)glycosidases"/>
    <property type="match status" value="1"/>
</dbReference>
<dbReference type="Gene3D" id="3.20.20.80">
    <property type="entry name" value="Glycosidases"/>
    <property type="match status" value="1"/>
</dbReference>
<feature type="compositionally biased region" description="Polar residues" evidence="1">
    <location>
        <begin position="1"/>
        <end position="11"/>
    </location>
</feature>
<dbReference type="PROSITE" id="PS50011">
    <property type="entry name" value="PROTEIN_KINASE_DOM"/>
    <property type="match status" value="1"/>
</dbReference>
<dbReference type="Proteomes" id="UP000694865">
    <property type="component" value="Unplaced"/>
</dbReference>
<accession>A0ABM0MY14</accession>
<dbReference type="InterPro" id="IPR029070">
    <property type="entry name" value="Chitinase_insertion_sf"/>
</dbReference>
<evidence type="ECO:0000256" key="1">
    <source>
        <dbReference type="SAM" id="MobiDB-lite"/>
    </source>
</evidence>
<dbReference type="CDD" id="cd02872">
    <property type="entry name" value="GH18_chitolectin_chitotriosidase"/>
    <property type="match status" value="1"/>
</dbReference>
<keyword evidence="2" id="KW-0472">Membrane</keyword>
<dbReference type="InterPro" id="IPR017853">
    <property type="entry name" value="GH"/>
</dbReference>
<dbReference type="InterPro" id="IPR000719">
    <property type="entry name" value="Prot_kinase_dom"/>
</dbReference>
<dbReference type="SUPFAM" id="SSF54556">
    <property type="entry name" value="Chitinase insertion domain"/>
    <property type="match status" value="1"/>
</dbReference>
<feature type="transmembrane region" description="Helical" evidence="2">
    <location>
        <begin position="513"/>
        <end position="539"/>
    </location>
</feature>
<feature type="domain" description="GH18" evidence="4">
    <location>
        <begin position="38"/>
        <end position="413"/>
    </location>
</feature>
<dbReference type="InterPro" id="IPR001223">
    <property type="entry name" value="Glyco_hydro18_cat"/>
</dbReference>
<evidence type="ECO:0000313" key="6">
    <source>
        <dbReference type="RefSeq" id="XP_006824905.1"/>
    </source>
</evidence>
<dbReference type="InterPro" id="IPR011583">
    <property type="entry name" value="Chitinase_II/V-like_cat"/>
</dbReference>
<dbReference type="PANTHER" id="PTHR11177:SF317">
    <property type="entry name" value="CHITINASE 12-RELATED"/>
    <property type="match status" value="1"/>
</dbReference>
<dbReference type="SMART" id="SM00636">
    <property type="entry name" value="Glyco_18"/>
    <property type="match status" value="1"/>
</dbReference>
<dbReference type="PROSITE" id="PS00109">
    <property type="entry name" value="PROTEIN_KINASE_TYR"/>
    <property type="match status" value="1"/>
</dbReference>
<dbReference type="SUPFAM" id="SSF56112">
    <property type="entry name" value="Protein kinase-like (PK-like)"/>
    <property type="match status" value="1"/>
</dbReference>
<dbReference type="CDD" id="cd00192">
    <property type="entry name" value="PTKc"/>
    <property type="match status" value="1"/>
</dbReference>
<dbReference type="InterPro" id="IPR011009">
    <property type="entry name" value="Kinase-like_dom_sf"/>
</dbReference>
<protein>
    <submittedName>
        <fullName evidence="6">Uncharacterized protein LOC100376602</fullName>
    </submittedName>
</protein>
<name>A0ABM0MY14_SACKO</name>
<proteinExistence type="predicted"/>
<dbReference type="PANTHER" id="PTHR11177">
    <property type="entry name" value="CHITINASE"/>
    <property type="match status" value="1"/>
</dbReference>
<dbReference type="GeneID" id="100376602"/>
<reference evidence="6" key="1">
    <citation type="submission" date="2025-08" db="UniProtKB">
        <authorList>
            <consortium name="RefSeq"/>
        </authorList>
    </citation>
    <scope>IDENTIFICATION</scope>
    <source>
        <tissue evidence="6">Testes</tissue>
    </source>
</reference>